<accession>A0A6I3NX48</accession>
<dbReference type="AlphaFoldDB" id="A0A6I3NX48"/>
<gene>
    <name evidence="1" type="ORF">GMA64_10980</name>
</gene>
<evidence type="ECO:0000313" key="1">
    <source>
        <dbReference type="EMBL" id="MTL95053.1"/>
    </source>
</evidence>
<protein>
    <submittedName>
        <fullName evidence="1">Uncharacterized protein</fullName>
    </submittedName>
</protein>
<reference evidence="1" key="1">
    <citation type="journal article" date="2019" name="Nat. Med.">
        <title>A library of human gut bacterial isolates paired with longitudinal multiomics data enables mechanistic microbiome research.</title>
        <authorList>
            <person name="Poyet M."/>
            <person name="Groussin M."/>
            <person name="Gibbons S.M."/>
            <person name="Avila-Pacheco J."/>
            <person name="Jiang X."/>
            <person name="Kearney S.M."/>
            <person name="Perrotta A.R."/>
            <person name="Berdy B."/>
            <person name="Zhao S."/>
            <person name="Lieberman T.D."/>
            <person name="Swanson P.K."/>
            <person name="Smith M."/>
            <person name="Roesemann S."/>
            <person name="Alexander J.E."/>
            <person name="Rich S.A."/>
            <person name="Livny J."/>
            <person name="Vlamakis H."/>
            <person name="Clish C."/>
            <person name="Bullock K."/>
            <person name="Deik A."/>
            <person name="Scott J."/>
            <person name="Pierce K.A."/>
            <person name="Xavier R.J."/>
            <person name="Alm E.J."/>
        </authorList>
    </citation>
    <scope>NUCLEOTIDE SEQUENCE</scope>
    <source>
        <strain evidence="1">BIOML-A179</strain>
    </source>
</reference>
<name>A0A6I3NX48_9FIRM</name>
<sequence>MGKHFDYSKIVECPHCTKFYDYNYDKFHLGQQEVIKCECGRKFVVKCEKYEYFDWHEFLGMEEEE</sequence>
<comment type="caution">
    <text evidence="1">The sequence shown here is derived from an EMBL/GenBank/DDBJ whole genome shotgun (WGS) entry which is preliminary data.</text>
</comment>
<dbReference type="EMBL" id="WMQV01000029">
    <property type="protein sequence ID" value="MTL95053.1"/>
    <property type="molecule type" value="Genomic_DNA"/>
</dbReference>
<dbReference type="RefSeq" id="WP_129821650.1">
    <property type="nucleotide sequence ID" value="NZ_JAXKGM010000002.1"/>
</dbReference>
<proteinExistence type="predicted"/>
<organism evidence="1">
    <name type="scientific">Turicibacter sanguinis</name>
    <dbReference type="NCBI Taxonomy" id="154288"/>
    <lineage>
        <taxon>Bacteria</taxon>
        <taxon>Bacillati</taxon>
        <taxon>Bacillota</taxon>
        <taxon>Erysipelotrichia</taxon>
        <taxon>Erysipelotrichales</taxon>
        <taxon>Turicibacteraceae</taxon>
        <taxon>Turicibacter</taxon>
    </lineage>
</organism>